<dbReference type="SUPFAM" id="SSF47413">
    <property type="entry name" value="lambda repressor-like DNA-binding domains"/>
    <property type="match status" value="1"/>
</dbReference>
<organism evidence="2 3">
    <name type="scientific">Nocardioides baekrokdamisoli</name>
    <dbReference type="NCBI Taxonomy" id="1804624"/>
    <lineage>
        <taxon>Bacteria</taxon>
        <taxon>Bacillati</taxon>
        <taxon>Actinomycetota</taxon>
        <taxon>Actinomycetes</taxon>
        <taxon>Propionibacteriales</taxon>
        <taxon>Nocardioidaceae</taxon>
        <taxon>Nocardioides</taxon>
    </lineage>
</organism>
<dbReference type="EMBL" id="AP019307">
    <property type="protein sequence ID" value="BBH16367.1"/>
    <property type="molecule type" value="Genomic_DNA"/>
</dbReference>
<dbReference type="CDD" id="cd00093">
    <property type="entry name" value="HTH_XRE"/>
    <property type="match status" value="1"/>
</dbReference>
<dbReference type="PANTHER" id="PTHR43236">
    <property type="entry name" value="ANTITOXIN HIGA1"/>
    <property type="match status" value="1"/>
</dbReference>
<proteinExistence type="predicted"/>
<keyword evidence="3" id="KW-1185">Reference proteome</keyword>
<dbReference type="InterPro" id="IPR052345">
    <property type="entry name" value="Rad_response_metalloprotease"/>
</dbReference>
<gene>
    <name evidence="2" type="ORF">Back2_06540</name>
</gene>
<dbReference type="Gene3D" id="1.10.10.2910">
    <property type="match status" value="1"/>
</dbReference>
<dbReference type="PROSITE" id="PS50943">
    <property type="entry name" value="HTH_CROC1"/>
    <property type="match status" value="1"/>
</dbReference>
<evidence type="ECO:0000259" key="1">
    <source>
        <dbReference type="PROSITE" id="PS50943"/>
    </source>
</evidence>
<dbReference type="InterPro" id="IPR010982">
    <property type="entry name" value="Lambda_DNA-bd_dom_sf"/>
</dbReference>
<dbReference type="PANTHER" id="PTHR43236:SF1">
    <property type="entry name" value="BLL7220 PROTEIN"/>
    <property type="match status" value="1"/>
</dbReference>
<dbReference type="GO" id="GO:0003677">
    <property type="term" value="F:DNA binding"/>
    <property type="evidence" value="ECO:0007669"/>
    <property type="project" value="InterPro"/>
</dbReference>
<dbReference type="KEGG" id="nbe:Back2_06540"/>
<reference evidence="2 3" key="1">
    <citation type="submission" date="2018-11" db="EMBL/GenBank/DDBJ databases">
        <title>Complete genome sequence of Nocardioides baekrokdamisoli strain KCTC 39748.</title>
        <authorList>
            <person name="Kang S.W."/>
            <person name="Lee K.C."/>
            <person name="Kim K.K."/>
            <person name="Kim J.S."/>
            <person name="Kim D.S."/>
            <person name="Ko S.H."/>
            <person name="Yang S.H."/>
            <person name="Shin Y.K."/>
            <person name="Lee J.S."/>
        </authorList>
    </citation>
    <scope>NUCLEOTIDE SEQUENCE [LARGE SCALE GENOMIC DNA]</scope>
    <source>
        <strain evidence="2 3">KCTC 39748</strain>
    </source>
</reference>
<dbReference type="SMART" id="SM00530">
    <property type="entry name" value="HTH_XRE"/>
    <property type="match status" value="1"/>
</dbReference>
<feature type="domain" description="HTH cro/C1-type" evidence="1">
    <location>
        <begin position="22"/>
        <end position="76"/>
    </location>
</feature>
<evidence type="ECO:0000313" key="3">
    <source>
        <dbReference type="Proteomes" id="UP000271573"/>
    </source>
</evidence>
<name>A0A3G9IBW4_9ACTN</name>
<accession>A0A3G9IBW4</accession>
<dbReference type="InterPro" id="IPR001387">
    <property type="entry name" value="Cro/C1-type_HTH"/>
</dbReference>
<dbReference type="Proteomes" id="UP000271573">
    <property type="component" value="Chromosome"/>
</dbReference>
<dbReference type="AlphaFoldDB" id="A0A3G9IBW4"/>
<dbReference type="Pfam" id="PF01381">
    <property type="entry name" value="HTH_3"/>
    <property type="match status" value="1"/>
</dbReference>
<sequence>MEAANLCAIIAHVDRVSIGKRLAEARDAAGMTQDSVARAVGLERTAIVLLEKGDRNLKVPELVQIAQVLGRPLSYFVETPVPAAVSRRSAPSLAHASTRVLDIEIDQFALDVRALVRLGLLSGAERDARARVPRSHRAAEDAATSFRRRLGLDSQSPVLNLGRVCETAGLYTFAAALGESGPDGACIEVADDSGTVGAAVINGDAGSGRRRMTLAHELGHWLFGDAYDHGASRDSERMISSFAVHFLAPRAGVQKVWSENSNSPIRDRALAVGVEFQLSWSATVGQLMNLALISHAQHDDLKLREPRAGDYLRLGLSWVEELEAPYLSPGFMAACLTGYTEEKLTEARVLGLLRGRLDASQLPQIEARSLEDLRQAFMGHGG</sequence>
<dbReference type="Gene3D" id="1.10.260.40">
    <property type="entry name" value="lambda repressor-like DNA-binding domains"/>
    <property type="match status" value="1"/>
</dbReference>
<evidence type="ECO:0000313" key="2">
    <source>
        <dbReference type="EMBL" id="BBH16367.1"/>
    </source>
</evidence>
<protein>
    <recommendedName>
        <fullName evidence="1">HTH cro/C1-type domain-containing protein</fullName>
    </recommendedName>
</protein>